<dbReference type="EMBL" id="LIUT01000001">
    <property type="protein sequence ID" value="KOR88771.1"/>
    <property type="molecule type" value="Genomic_DNA"/>
</dbReference>
<proteinExistence type="predicted"/>
<dbReference type="PATRIC" id="fig|1705565.3.peg.3110"/>
<comment type="caution">
    <text evidence="1">The sequence shown here is derived from an EMBL/GenBank/DDBJ whole genome shotgun (WGS) entry which is preliminary data.</text>
</comment>
<dbReference type="AlphaFoldDB" id="A0A0M1P2R1"/>
<evidence type="ECO:0000313" key="2">
    <source>
        <dbReference type="Proteomes" id="UP000036932"/>
    </source>
</evidence>
<protein>
    <submittedName>
        <fullName evidence="1">Uncharacterized protein</fullName>
    </submittedName>
</protein>
<accession>A0A0M1P2R1</accession>
<name>A0A0M1P2R1_9BACL</name>
<keyword evidence="2" id="KW-1185">Reference proteome</keyword>
<sequence length="124" mass="14333">MFKWKRKSAKPILVDELRDGKAKLIAPLFDKPRANIHAKMEYLDRLIRLKEGKSYMLASWEKDIDERLNEVCDSIEKDLGIDDHSPDFDSDINVTVEMSKGTDEADEIVREVLERTSNALKINL</sequence>
<evidence type="ECO:0000313" key="1">
    <source>
        <dbReference type="EMBL" id="KOR88771.1"/>
    </source>
</evidence>
<dbReference type="Proteomes" id="UP000036932">
    <property type="component" value="Unassembled WGS sequence"/>
</dbReference>
<dbReference type="OrthoDB" id="9910633at2"/>
<gene>
    <name evidence="1" type="ORF">AM231_06060</name>
</gene>
<reference evidence="2" key="1">
    <citation type="submission" date="2015-08" db="EMBL/GenBank/DDBJ databases">
        <title>Genome sequencing project for genomic taxonomy and phylogenomics of Bacillus-like bacteria.</title>
        <authorList>
            <person name="Liu B."/>
            <person name="Wang J."/>
            <person name="Zhu Y."/>
            <person name="Liu G."/>
            <person name="Chen Q."/>
            <person name="Chen Z."/>
            <person name="Lan J."/>
            <person name="Che J."/>
            <person name="Ge C."/>
            <person name="Shi H."/>
            <person name="Pan Z."/>
            <person name="Liu X."/>
        </authorList>
    </citation>
    <scope>NUCLEOTIDE SEQUENCE [LARGE SCALE GENOMIC DNA]</scope>
    <source>
        <strain evidence="2">FJAT-22460</strain>
    </source>
</reference>
<organism evidence="1 2">
    <name type="scientific">Paenibacillus solani</name>
    <dbReference type="NCBI Taxonomy" id="1705565"/>
    <lineage>
        <taxon>Bacteria</taxon>
        <taxon>Bacillati</taxon>
        <taxon>Bacillota</taxon>
        <taxon>Bacilli</taxon>
        <taxon>Bacillales</taxon>
        <taxon>Paenibacillaceae</taxon>
        <taxon>Paenibacillus</taxon>
    </lineage>
</organism>
<dbReference type="RefSeq" id="WP_054401685.1">
    <property type="nucleotide sequence ID" value="NZ_LIUT01000001.1"/>
</dbReference>